<keyword evidence="7" id="KW-0472">Membrane</keyword>
<keyword evidence="7" id="KW-0812">Transmembrane</keyword>
<feature type="compositionally biased region" description="Gly residues" evidence="6">
    <location>
        <begin position="868"/>
        <end position="910"/>
    </location>
</feature>
<evidence type="ECO:0000256" key="6">
    <source>
        <dbReference type="SAM" id="MobiDB-lite"/>
    </source>
</evidence>
<evidence type="ECO:0000313" key="8">
    <source>
        <dbReference type="EMBL" id="GBF90762.1"/>
    </source>
</evidence>
<evidence type="ECO:0000256" key="2">
    <source>
        <dbReference type="ARBA" id="ARBA00022679"/>
    </source>
</evidence>
<sequence>MRRTVSEHTFTSAGPILLVRHGASHDGASHARGKSGLERTSGRGYHVRSFSKGGMPSWEASGLGWWLKALLALAAVGFVLLDVYLFEAVLDRAHGAPPALPPAAAAAAFPGAAAAPAPAPAAGQGGGRLLVLKELAQSALAIVPRGTGGREQHGAFVGDHAAHGGGGGGGGSSSGSGGASSSSGGGSSGSAIGSSSGSGGSGAGSKGVIERGPGAQRKGGPASSVSLQLPGGLLPDRRQQKLERDQQEWRQLRQRAKSTERTAGAAAQAAGGAVVAKRRLPPSLRLPEPRDPPRIRPWPAGNGTGAAAAAPLLSGPLPFVGLRGYSRAQPRTAASAGGVPPDFDWQAYLDYNPDVRRFGVATPEAAARHYATYGAGEGRVYKRVPLVLRYTACGGLFNQHYSHVAALALALALGADAVLPPGVKRDSFAHYFSQDPSKNEVSWTAVPFDTLWDGEAVHSWLKGEGMDVAEAPDGAPLPDLRLPGSAFQRYPVAGVAPKQIVELRDVYLAAHDPSELLADVVAGLAHQAQAASRPVGGGARDFPPLVLDLPCSLFSLASRQLPLAAAVARGLRFAPALVELADAVVEGMVAKGAPAFNGLHLRIERDAADWTSIMGGHEAFWGLYLAAAKEARLDASLPLYVASGILSYGDSDHQLEEVRKRLAPHASGLAFKEQFLPPARLAGLHPDQLALIDFLVLVRSRAFVGLSASTFSVFIREYRALMGIAPRNTTRLVDCTPVGSEPLFARAAVLPPAPAPGEEPAAAAAGVAAMRRPAAGGGGAPAPAAAAAGGGARAPAAAAAGTGAAAAGRAAAEGPAAAGGGTDAPAAAARAAAGGWGPGALAPAPAAVEDVLLVREGADEEPRKPTSSGGGGGGGSGGSSSGGGGSGGSSSGGGSSGGGSSGGGGAVTQV</sequence>
<evidence type="ECO:0000256" key="7">
    <source>
        <dbReference type="SAM" id="Phobius"/>
    </source>
</evidence>
<comment type="similarity">
    <text evidence="1">Belongs to the glycosyltransferase GT106 family.</text>
</comment>
<evidence type="ECO:0000256" key="1">
    <source>
        <dbReference type="ARBA" id="ARBA00007737"/>
    </source>
</evidence>
<feature type="compositionally biased region" description="Low complexity" evidence="6">
    <location>
        <begin position="263"/>
        <end position="275"/>
    </location>
</feature>
<dbReference type="PANTHER" id="PTHR23261:SF77">
    <property type="entry name" value="GROUND-LIKE DOMAIN-CONTAINING PROTEIN"/>
    <property type="match status" value="1"/>
</dbReference>
<dbReference type="Pfam" id="PF10250">
    <property type="entry name" value="O-FucT"/>
    <property type="match status" value="1"/>
</dbReference>
<feature type="compositionally biased region" description="Basic and acidic residues" evidence="6">
    <location>
        <begin position="235"/>
        <end position="251"/>
    </location>
</feature>
<name>A0A2V0NVQ9_9CHLO</name>
<feature type="compositionally biased region" description="Gly residues" evidence="6">
    <location>
        <begin position="163"/>
        <end position="188"/>
    </location>
</feature>
<dbReference type="InterPro" id="IPR019378">
    <property type="entry name" value="GDP-Fuc_O-FucTrfase"/>
</dbReference>
<dbReference type="InParanoid" id="A0A2V0NVQ9"/>
<reference evidence="8 9" key="1">
    <citation type="journal article" date="2018" name="Sci. Rep.">
        <title>Raphidocelis subcapitata (=Pseudokirchneriella subcapitata) provides an insight into genome evolution and environmental adaptations in the Sphaeropleales.</title>
        <authorList>
            <person name="Suzuki S."/>
            <person name="Yamaguchi H."/>
            <person name="Nakajima N."/>
            <person name="Kawachi M."/>
        </authorList>
    </citation>
    <scope>NUCLEOTIDE SEQUENCE [LARGE SCALE GENOMIC DNA]</scope>
    <source>
        <strain evidence="8 9">NIES-35</strain>
    </source>
</reference>
<keyword evidence="4" id="KW-0119">Carbohydrate metabolism</keyword>
<dbReference type="STRING" id="307507.A0A2V0NVQ9"/>
<dbReference type="Proteomes" id="UP000247498">
    <property type="component" value="Unassembled WGS sequence"/>
</dbReference>
<protein>
    <recommendedName>
        <fullName evidence="5">O-fucosyltransferase family protein</fullName>
    </recommendedName>
</protein>
<keyword evidence="9" id="KW-1185">Reference proteome</keyword>
<proteinExistence type="inferred from homology"/>
<gene>
    <name evidence="8" type="ORF">Rsub_03063</name>
</gene>
<dbReference type="GO" id="GO:0006004">
    <property type="term" value="P:fucose metabolic process"/>
    <property type="evidence" value="ECO:0007669"/>
    <property type="project" value="UniProtKB-KW"/>
</dbReference>
<dbReference type="GO" id="GO:0016740">
    <property type="term" value="F:transferase activity"/>
    <property type="evidence" value="ECO:0007669"/>
    <property type="project" value="UniProtKB-KW"/>
</dbReference>
<dbReference type="Gene3D" id="3.40.50.11350">
    <property type="match status" value="1"/>
</dbReference>
<dbReference type="EMBL" id="BDRX01000019">
    <property type="protein sequence ID" value="GBF90762.1"/>
    <property type="molecule type" value="Genomic_DNA"/>
</dbReference>
<keyword evidence="7" id="KW-1133">Transmembrane helix</keyword>
<evidence type="ECO:0000256" key="3">
    <source>
        <dbReference type="ARBA" id="ARBA00023253"/>
    </source>
</evidence>
<comment type="caution">
    <text evidence="8">The sequence shown here is derived from an EMBL/GenBank/DDBJ whole genome shotgun (WGS) entry which is preliminary data.</text>
</comment>
<dbReference type="CDD" id="cd11296">
    <property type="entry name" value="O-FucT_like"/>
    <property type="match status" value="1"/>
</dbReference>
<feature type="region of interest" description="Disordered" evidence="6">
    <location>
        <begin position="858"/>
        <end position="910"/>
    </location>
</feature>
<dbReference type="InterPro" id="IPR052886">
    <property type="entry name" value="LCS_TC/CRSF"/>
</dbReference>
<feature type="region of interest" description="Disordered" evidence="6">
    <location>
        <begin position="151"/>
        <end position="275"/>
    </location>
</feature>
<evidence type="ECO:0000313" key="9">
    <source>
        <dbReference type="Proteomes" id="UP000247498"/>
    </source>
</evidence>
<evidence type="ECO:0000256" key="5">
    <source>
        <dbReference type="ARBA" id="ARBA00030350"/>
    </source>
</evidence>
<accession>A0A2V0NVQ9</accession>
<evidence type="ECO:0000256" key="4">
    <source>
        <dbReference type="ARBA" id="ARBA00023277"/>
    </source>
</evidence>
<dbReference type="AlphaFoldDB" id="A0A2V0NVQ9"/>
<keyword evidence="2" id="KW-0808">Transferase</keyword>
<feature type="transmembrane region" description="Helical" evidence="7">
    <location>
        <begin position="65"/>
        <end position="86"/>
    </location>
</feature>
<organism evidence="8 9">
    <name type="scientific">Raphidocelis subcapitata</name>
    <dbReference type="NCBI Taxonomy" id="307507"/>
    <lineage>
        <taxon>Eukaryota</taxon>
        <taxon>Viridiplantae</taxon>
        <taxon>Chlorophyta</taxon>
        <taxon>core chlorophytes</taxon>
        <taxon>Chlorophyceae</taxon>
        <taxon>CS clade</taxon>
        <taxon>Sphaeropleales</taxon>
        <taxon>Selenastraceae</taxon>
        <taxon>Raphidocelis</taxon>
    </lineage>
</organism>
<keyword evidence="3" id="KW-0294">Fucose metabolism</keyword>
<dbReference type="OrthoDB" id="20368at2759"/>
<dbReference type="PANTHER" id="PTHR23261">
    <property type="entry name" value="GROUNDHOG-RELATED"/>
    <property type="match status" value="1"/>
</dbReference>
<feature type="compositionally biased region" description="Gly residues" evidence="6">
    <location>
        <begin position="196"/>
        <end position="205"/>
    </location>
</feature>